<dbReference type="SMART" id="SM00320">
    <property type="entry name" value="WD40"/>
    <property type="match status" value="6"/>
</dbReference>
<feature type="repeat" description="WD" evidence="4">
    <location>
        <begin position="118"/>
        <end position="160"/>
    </location>
</feature>
<dbReference type="SUPFAM" id="SSF50978">
    <property type="entry name" value="WD40 repeat-like"/>
    <property type="match status" value="1"/>
</dbReference>
<feature type="repeat" description="WD" evidence="4">
    <location>
        <begin position="205"/>
        <end position="247"/>
    </location>
</feature>
<feature type="compositionally biased region" description="Polar residues" evidence="5">
    <location>
        <begin position="775"/>
        <end position="795"/>
    </location>
</feature>
<feature type="region of interest" description="Disordered" evidence="5">
    <location>
        <begin position="715"/>
        <end position="758"/>
    </location>
</feature>
<dbReference type="GO" id="GO:0005774">
    <property type="term" value="C:vacuolar membrane"/>
    <property type="evidence" value="ECO:0007669"/>
    <property type="project" value="TreeGrafter"/>
</dbReference>
<keyword evidence="2" id="KW-0677">Repeat</keyword>
<dbReference type="GO" id="GO:0034198">
    <property type="term" value="P:cellular response to amino acid starvation"/>
    <property type="evidence" value="ECO:0007669"/>
    <property type="project" value="TreeGrafter"/>
</dbReference>
<feature type="region of interest" description="Disordered" evidence="5">
    <location>
        <begin position="1039"/>
        <end position="1075"/>
    </location>
</feature>
<dbReference type="Pfam" id="PF00400">
    <property type="entry name" value="WD40"/>
    <property type="match status" value="3"/>
</dbReference>
<dbReference type="Gene3D" id="2.130.10.10">
    <property type="entry name" value="YVTN repeat-like/Quinoprotein amine dehydrogenase"/>
    <property type="match status" value="1"/>
</dbReference>
<evidence type="ECO:0000256" key="2">
    <source>
        <dbReference type="ARBA" id="ARBA00022737"/>
    </source>
</evidence>
<organism evidence="7 8">
    <name type="scientific">Cryomyces minteri</name>
    <dbReference type="NCBI Taxonomy" id="331657"/>
    <lineage>
        <taxon>Eukaryota</taxon>
        <taxon>Fungi</taxon>
        <taxon>Dikarya</taxon>
        <taxon>Ascomycota</taxon>
        <taxon>Pezizomycotina</taxon>
        <taxon>Dothideomycetes</taxon>
        <taxon>Dothideomycetes incertae sedis</taxon>
        <taxon>Cryomyces</taxon>
    </lineage>
</organism>
<feature type="region of interest" description="Disordered" evidence="5">
    <location>
        <begin position="1383"/>
        <end position="1427"/>
    </location>
</feature>
<keyword evidence="8" id="KW-1185">Reference proteome</keyword>
<proteinExistence type="inferred from homology"/>
<comment type="caution">
    <text evidence="7">The sequence shown here is derived from an EMBL/GenBank/DDBJ whole genome shotgun (WGS) entry which is preliminary data.</text>
</comment>
<feature type="region of interest" description="Disordered" evidence="5">
    <location>
        <begin position="773"/>
        <end position="803"/>
    </location>
</feature>
<dbReference type="PANTHER" id="PTHR46170:SF1">
    <property type="entry name" value="GATOR COMPLEX PROTEIN WDR59"/>
    <property type="match status" value="1"/>
</dbReference>
<dbReference type="Proteomes" id="UP000308768">
    <property type="component" value="Unassembled WGS sequence"/>
</dbReference>
<dbReference type="GO" id="GO:0035591">
    <property type="term" value="F:signaling adaptor activity"/>
    <property type="evidence" value="ECO:0007669"/>
    <property type="project" value="TreeGrafter"/>
</dbReference>
<dbReference type="PANTHER" id="PTHR46170">
    <property type="entry name" value="GATOR COMPLEX PROTEIN WDR59"/>
    <property type="match status" value="1"/>
</dbReference>
<dbReference type="InterPro" id="IPR049566">
    <property type="entry name" value="WDR59_RTC1-like_RING_Znf"/>
</dbReference>
<dbReference type="Pfam" id="PF17120">
    <property type="entry name" value="zf-RING_16"/>
    <property type="match status" value="1"/>
</dbReference>
<dbReference type="PROSITE" id="PS50294">
    <property type="entry name" value="WD_REPEATS_REGION"/>
    <property type="match status" value="2"/>
</dbReference>
<dbReference type="InterPro" id="IPR015943">
    <property type="entry name" value="WD40/YVTN_repeat-like_dom_sf"/>
</dbReference>
<dbReference type="InterPro" id="IPR001680">
    <property type="entry name" value="WD40_rpt"/>
</dbReference>
<accession>A0A4V5NHJ0</accession>
<feature type="domain" description="RWD" evidence="6">
    <location>
        <begin position="497"/>
        <end position="605"/>
    </location>
</feature>
<feature type="repeat" description="WD" evidence="4">
    <location>
        <begin position="172"/>
        <end position="194"/>
    </location>
</feature>
<dbReference type="GO" id="GO:1904263">
    <property type="term" value="P:positive regulation of TORC1 signaling"/>
    <property type="evidence" value="ECO:0007669"/>
    <property type="project" value="TreeGrafter"/>
</dbReference>
<dbReference type="PROSITE" id="PS50908">
    <property type="entry name" value="RWD"/>
    <property type="match status" value="1"/>
</dbReference>
<keyword evidence="1 4" id="KW-0853">WD repeat</keyword>
<dbReference type="OrthoDB" id="311712at2759"/>
<feature type="region of interest" description="Disordered" evidence="5">
    <location>
        <begin position="1117"/>
        <end position="1136"/>
    </location>
</feature>
<dbReference type="EMBL" id="NAJN01000108">
    <property type="protein sequence ID" value="TKA79229.1"/>
    <property type="molecule type" value="Genomic_DNA"/>
</dbReference>
<evidence type="ECO:0000256" key="1">
    <source>
        <dbReference type="ARBA" id="ARBA00022574"/>
    </source>
</evidence>
<dbReference type="InterPro" id="IPR016135">
    <property type="entry name" value="UBQ-conjugating_enzyme/RWD"/>
</dbReference>
<dbReference type="SMART" id="SM00591">
    <property type="entry name" value="RWD"/>
    <property type="match status" value="1"/>
</dbReference>
<gene>
    <name evidence="7" type="ORF">B0A49_02848</name>
</gene>
<reference evidence="7 8" key="1">
    <citation type="submission" date="2017-03" db="EMBL/GenBank/DDBJ databases">
        <title>Genomes of endolithic fungi from Antarctica.</title>
        <authorList>
            <person name="Coleine C."/>
            <person name="Masonjones S."/>
            <person name="Stajich J.E."/>
        </authorList>
    </citation>
    <scope>NUCLEOTIDE SEQUENCE [LARGE SCALE GENOMIC DNA]</scope>
    <source>
        <strain evidence="7 8">CCFEE 5187</strain>
    </source>
</reference>
<evidence type="ECO:0000259" key="6">
    <source>
        <dbReference type="PROSITE" id="PS50908"/>
    </source>
</evidence>
<feature type="compositionally biased region" description="Acidic residues" evidence="5">
    <location>
        <begin position="612"/>
        <end position="635"/>
    </location>
</feature>
<dbReference type="Pfam" id="PF05773">
    <property type="entry name" value="RWD"/>
    <property type="match status" value="1"/>
</dbReference>
<evidence type="ECO:0000313" key="7">
    <source>
        <dbReference type="EMBL" id="TKA79229.1"/>
    </source>
</evidence>
<protein>
    <recommendedName>
        <fullName evidence="6">RWD domain-containing protein</fullName>
    </recommendedName>
</protein>
<feature type="compositionally biased region" description="Basic and acidic residues" evidence="5">
    <location>
        <begin position="715"/>
        <end position="724"/>
    </location>
</feature>
<dbReference type="STRING" id="331657.A0A4V5NHJ0"/>
<comment type="similarity">
    <text evidence="3">Belongs to the WD repeat WDR59 family.</text>
</comment>
<sequence length="1427" mass="156980">MMEEVEESGRSKLSSAFQSPTFDRDASITVNEAVGSASISPSGRDVVLASRQGLHIIDLDSLYNPPRHLSHQTPWEVADVQWSPFASRYYWIVSTSNQRALVWNLEMSTQNAPIEHVLHAHSRAITDINFSAHHPDILATCAIDSFVHYWDLRTPARPVTTFCDWFAGATQVKWNRQDSHILASSHDKYLRIWDDRKGAYPLKTMDAHATKIYGLDWNRTRSTGILTCSLDKTIKMWDYSKEEDKPERVIRTPFPVWRARHTPFGWGMLAMPQRGNHDLHLYDRRLNEETPRDGVISPVHSFGGHEGQVKEFLWRARGDINDDGFDSRDFQLVSWGSDGKLILHRMQDEHLRSVGYEKGMKVRRKFNLTRKGAAYKTFRDEHLALQDSIKPESPASSIAGVEQGLGSVLRGAASPGMSKAPIPVARGWGDGGFMMSSVGLQTRSKNKKNADPITWMKGVKMGKRINSISARQRSKSLILSPELRTIANWDGPESLGDEITQVGDRFKKVEFDKINVPARSTSIALEGPWGMDGKAVYIKLEVKFPQNYPEAAAPELKIEKTSSLSDETYVRLSSQLQSIADSHKLRKRACLEAVVSYLVGERGLEESTTFLNEDEDITDLDVQGEESSSDEEDGMGPDFSGLQSQDMDTNGTDILGTANANANVPLPKACGALWAEDGRLVCFFPPKEENKSLLKTIALQSNSRSTRNHRMFEGFGRLHADSPEPRNMPSSQRGEEDEDELAEWSTSSNSSDSSGGTGILADRLQLPIAWRNGTHRIQGSRSRSADGSQRTSGTGNRPAMSKPKTIVSLHDLNDVLPAKRSLAEEYVTFGDGPTVCLHNADVAARHGYQEIADIWGLIALIVTNDVPLEIMPQPKRTEPVVVLARRALVQINRHDSGLDLSYDNPKAVTDSELTGRVKWGQHPFASSWLIGSLFAYFEQLADVQMLAMLSCVLAEPAAEEGVSNAMLHLKQSASTTGEEYVELRRADASQEMPMSMKSPAFSLDYFPSSEVAWSLFIDMPIVSTPSSPGIAQTPIGTFGSASSSNGPWGSDLTPTVPTTPHSAGTSPPTLHMRASAARSSAGYSFSTSPEYQHARRSNSNLASAFAASVLSRPFTMAASPPRRPQVGEDLSTSAPTSTGITWGTNTVFGVDSASRPTHLPASAYDDYDKGSTTEEDEPTTPDCEVKLTLKNQNQFDDEACVSYPLLDVHQSWKYRTYREAYAHLLLIWGLPLQRSEVLKFNGLTSYFPNEPASGGTNSFILGKPSKETQSASDMSFGPDFSVAGHSQRPWGNTACLVCQHPIAGLYKMCLGCQHVSHLACLDHWLEFEGNQEAGASECETGCGCFCAEHSVVHYGLQDMISTEATPPEAAAELESDSETLASMTGGLARGSGAGLSRGLAPTTRTKKGPRRVSNASIRRVRTQSYDW</sequence>
<feature type="compositionally biased region" description="Polar residues" evidence="5">
    <location>
        <begin position="641"/>
        <end position="654"/>
    </location>
</feature>
<dbReference type="Gene3D" id="3.10.110.10">
    <property type="entry name" value="Ubiquitin Conjugating Enzyme"/>
    <property type="match status" value="1"/>
</dbReference>
<evidence type="ECO:0000256" key="4">
    <source>
        <dbReference type="PROSITE-ProRule" id="PRU00221"/>
    </source>
</evidence>
<evidence type="ECO:0000256" key="5">
    <source>
        <dbReference type="SAM" id="MobiDB-lite"/>
    </source>
</evidence>
<evidence type="ECO:0000256" key="3">
    <source>
        <dbReference type="ARBA" id="ARBA00038452"/>
    </source>
</evidence>
<feature type="compositionally biased region" description="Polar residues" evidence="5">
    <location>
        <begin position="1039"/>
        <end position="1068"/>
    </location>
</feature>
<dbReference type="GO" id="GO:0035859">
    <property type="term" value="C:Seh1-associated complex"/>
    <property type="evidence" value="ECO:0007669"/>
    <property type="project" value="TreeGrafter"/>
</dbReference>
<feature type="region of interest" description="Disordered" evidence="5">
    <location>
        <begin position="1153"/>
        <end position="1181"/>
    </location>
</feature>
<evidence type="ECO:0000313" key="8">
    <source>
        <dbReference type="Proteomes" id="UP000308768"/>
    </source>
</evidence>
<dbReference type="InterPro" id="IPR049567">
    <property type="entry name" value="WDR59-like"/>
</dbReference>
<name>A0A4V5NHJ0_9PEZI</name>
<dbReference type="PROSITE" id="PS50082">
    <property type="entry name" value="WD_REPEATS_2"/>
    <property type="match status" value="3"/>
</dbReference>
<feature type="compositionally biased region" description="Low complexity" evidence="5">
    <location>
        <begin position="745"/>
        <end position="754"/>
    </location>
</feature>
<dbReference type="InterPro" id="IPR006575">
    <property type="entry name" value="RWD_dom"/>
</dbReference>
<feature type="region of interest" description="Disordered" evidence="5">
    <location>
        <begin position="609"/>
        <end position="654"/>
    </location>
</feature>
<dbReference type="InterPro" id="IPR036322">
    <property type="entry name" value="WD40_repeat_dom_sf"/>
</dbReference>